<dbReference type="EC" id="3.5.1.44" evidence="3"/>
<dbReference type="InterPro" id="IPR011324">
    <property type="entry name" value="Cytotoxic_necrot_fac-like_cat"/>
</dbReference>
<dbReference type="SUPFAM" id="SSF64438">
    <property type="entry name" value="CNF1/YfiH-like putative cysteine hydrolases"/>
    <property type="match status" value="1"/>
</dbReference>
<keyword evidence="2 3" id="KW-0378">Hydrolase</keyword>
<proteinExistence type="inferred from homology"/>
<comment type="catalytic activity">
    <reaction evidence="3">
        <text>L-glutaminyl-[protein] + H2O = L-glutamyl-[protein] + NH4(+)</text>
        <dbReference type="Rhea" id="RHEA:16441"/>
        <dbReference type="Rhea" id="RHEA-COMP:10207"/>
        <dbReference type="Rhea" id="RHEA-COMP:10208"/>
        <dbReference type="ChEBI" id="CHEBI:15377"/>
        <dbReference type="ChEBI" id="CHEBI:28938"/>
        <dbReference type="ChEBI" id="CHEBI:29973"/>
        <dbReference type="ChEBI" id="CHEBI:30011"/>
        <dbReference type="EC" id="3.5.1.44"/>
    </reaction>
</comment>
<name>A0A495WC93_9RHOO</name>
<accession>A0A495WC93</accession>
<reference evidence="4 5" key="1">
    <citation type="submission" date="2018-10" db="EMBL/GenBank/DDBJ databases">
        <title>Genomic Encyclopedia of Type Strains, Phase IV (KMG-IV): sequencing the most valuable type-strain genomes for metagenomic binning, comparative biology and taxonomic classification.</title>
        <authorList>
            <person name="Goeker M."/>
        </authorList>
    </citation>
    <scope>NUCLEOTIDE SEQUENCE [LARGE SCALE GENOMIC DNA]</scope>
    <source>
        <strain evidence="4 5">DSM 23841</strain>
    </source>
</reference>
<protein>
    <recommendedName>
        <fullName evidence="3">Probable chemoreceptor glutamine deamidase CheD</fullName>
        <ecNumber evidence="3">3.5.1.44</ecNumber>
    </recommendedName>
</protein>
<dbReference type="InterPro" id="IPR005659">
    <property type="entry name" value="Chemorcpt_Glu_NH3ase_CheD"/>
</dbReference>
<organism evidence="4 5">
    <name type="scientific">Azonexus fungiphilus</name>
    <dbReference type="NCBI Taxonomy" id="146940"/>
    <lineage>
        <taxon>Bacteria</taxon>
        <taxon>Pseudomonadati</taxon>
        <taxon>Pseudomonadota</taxon>
        <taxon>Betaproteobacteria</taxon>
        <taxon>Rhodocyclales</taxon>
        <taxon>Azonexaceae</taxon>
        <taxon>Azonexus</taxon>
    </lineage>
</organism>
<gene>
    <name evidence="3" type="primary">cheD</name>
    <name evidence="4" type="ORF">DFR40_1856</name>
</gene>
<comment type="function">
    <text evidence="3">Probably deamidates glutamine residues to glutamate on methyl-accepting chemotaxis receptors (MCPs), playing an important role in chemotaxis.</text>
</comment>
<evidence type="ECO:0000256" key="2">
    <source>
        <dbReference type="ARBA" id="ARBA00022801"/>
    </source>
</evidence>
<dbReference type="PANTHER" id="PTHR35147:SF3">
    <property type="entry name" value="CHEMORECEPTOR GLUTAMINE DEAMIDASE CHED 1-RELATED"/>
    <property type="match status" value="1"/>
</dbReference>
<evidence type="ECO:0000313" key="5">
    <source>
        <dbReference type="Proteomes" id="UP000270626"/>
    </source>
</evidence>
<dbReference type="Gene3D" id="3.30.1330.200">
    <property type="match status" value="1"/>
</dbReference>
<evidence type="ECO:0000256" key="3">
    <source>
        <dbReference type="HAMAP-Rule" id="MF_01440"/>
    </source>
</evidence>
<dbReference type="Proteomes" id="UP000270626">
    <property type="component" value="Unassembled WGS sequence"/>
</dbReference>
<dbReference type="OrthoDB" id="9807202at2"/>
<comment type="caution">
    <text evidence="4">The sequence shown here is derived from an EMBL/GenBank/DDBJ whole genome shotgun (WGS) entry which is preliminary data.</text>
</comment>
<dbReference type="GO" id="GO:0050568">
    <property type="term" value="F:protein-glutamine glutaminase activity"/>
    <property type="evidence" value="ECO:0007669"/>
    <property type="project" value="UniProtKB-UniRule"/>
</dbReference>
<dbReference type="GO" id="GO:0006935">
    <property type="term" value="P:chemotaxis"/>
    <property type="evidence" value="ECO:0007669"/>
    <property type="project" value="UniProtKB-UniRule"/>
</dbReference>
<evidence type="ECO:0000256" key="1">
    <source>
        <dbReference type="ARBA" id="ARBA00022500"/>
    </source>
</evidence>
<dbReference type="PANTHER" id="PTHR35147">
    <property type="entry name" value="CHEMORECEPTOR GLUTAMINE DEAMIDASE CHED-RELATED"/>
    <property type="match status" value="1"/>
</dbReference>
<dbReference type="AlphaFoldDB" id="A0A495WC93"/>
<keyword evidence="5" id="KW-1185">Reference proteome</keyword>
<dbReference type="InterPro" id="IPR038592">
    <property type="entry name" value="CheD-like_sf"/>
</dbReference>
<dbReference type="Pfam" id="PF03975">
    <property type="entry name" value="CheD"/>
    <property type="match status" value="1"/>
</dbReference>
<dbReference type="CDD" id="cd16352">
    <property type="entry name" value="CheD"/>
    <property type="match status" value="1"/>
</dbReference>
<sequence>MRKPDGVIEYFLQPGELHFGDRYTRLRTVLGSCVSLVFWHPQELVGGMSHFMLPSRGCRGGASPDGRYADEAMQLMLDEIRRHGLTPASFRLRIFGGGNMFPELTRRNDRHIGKKNVEAALALLQNHCLTCVGGHVEGYGHRHLLFDIWSGHVHLRHSTLVADQADSGASTACKPSR</sequence>
<comment type="similarity">
    <text evidence="3">Belongs to the CheD family.</text>
</comment>
<evidence type="ECO:0000313" key="4">
    <source>
        <dbReference type="EMBL" id="RKT58827.1"/>
    </source>
</evidence>
<dbReference type="HAMAP" id="MF_01440">
    <property type="entry name" value="CheD"/>
    <property type="match status" value="1"/>
</dbReference>
<dbReference type="RefSeq" id="WP_121458165.1">
    <property type="nucleotide sequence ID" value="NZ_RBXP01000014.1"/>
</dbReference>
<keyword evidence="1 3" id="KW-0145">Chemotaxis</keyword>
<dbReference type="EMBL" id="RBXP01000014">
    <property type="protein sequence ID" value="RKT58827.1"/>
    <property type="molecule type" value="Genomic_DNA"/>
</dbReference>